<reference evidence="8 9" key="1">
    <citation type="submission" date="2017-08" db="EMBL/GenBank/DDBJ databases">
        <title>Complete genome sequence of Mucilaginibacter sp. strain BJC16-A31.</title>
        <authorList>
            <consortium name="Henan University of Science and Technology"/>
            <person name="You X."/>
        </authorList>
    </citation>
    <scope>NUCLEOTIDE SEQUENCE [LARGE SCALE GENOMIC DNA]</scope>
    <source>
        <strain evidence="8 9">BJC16-A31</strain>
    </source>
</reference>
<dbReference type="InterPro" id="IPR012944">
    <property type="entry name" value="SusD_RagB_dom"/>
</dbReference>
<sequence length="619" mass="67075">MKKFNSKLIVPGVMAVLALSYSCKDYLNRTPAGSLNTVILANKAGVDGLLIGAYSLLDGTYGGQPGNTWMTGTDNWGYGSVAADDAHKGSTPDDQAPLGQIEAFIATGSNGYLDPKWRVMFNGVQRANDVLRELPLVKDGSVSADYAKEVTAEARFLRAFYEMDLAKLWRNVPYADETVTYDNGNYNIGNPGPVWDKIEADLQAAMAVLPATQPQVGRANKYAAEAFLAKAYMFDHKYAEALTALNDLIANGVTPSGAKYTLQPYANNFNPSTKNGPEGVFVIQASVHDGSNGDNGNSGNTLNYAAGGPASCCGFFLPSFSFVNAFKVDATTGLPLLDTFNDSDVKNDQGVAADAAYTPYTGTLDPRLDWSVGRRGIPYLDWGNMPGASWARDQLNGGPYIPIKNVYYKGAQATTADTYEGWATNQSNANSYNAIRFADVLLWAAECEIEVGSLATAEKYVNMVRDRAADKTGWVYTYVDPNDPTKGRTTTPAANYKVGFYGTYASSNGQSNPASGFAANGKDFARKAVQFERRIELGMEGHRFFDLQRWDGLYGGPMGAGFMAKQLNDYFAHEIKVPGFPSVLLNSAHFIQGRSELFPIPQTQIDITHGKIKQNPGYN</sequence>
<dbReference type="KEGG" id="muc:MuYL_1661"/>
<evidence type="ECO:0000256" key="3">
    <source>
        <dbReference type="ARBA" id="ARBA00022729"/>
    </source>
</evidence>
<dbReference type="SUPFAM" id="SSF48452">
    <property type="entry name" value="TPR-like"/>
    <property type="match status" value="1"/>
</dbReference>
<accession>A0A223NUL7</accession>
<evidence type="ECO:0000313" key="9">
    <source>
        <dbReference type="Proteomes" id="UP000215002"/>
    </source>
</evidence>
<dbReference type="EMBL" id="CP022743">
    <property type="protein sequence ID" value="ASU33557.1"/>
    <property type="molecule type" value="Genomic_DNA"/>
</dbReference>
<evidence type="ECO:0000256" key="1">
    <source>
        <dbReference type="ARBA" id="ARBA00004442"/>
    </source>
</evidence>
<organism evidence="8 9">
    <name type="scientific">Mucilaginibacter xinganensis</name>
    <dbReference type="NCBI Taxonomy" id="1234841"/>
    <lineage>
        <taxon>Bacteria</taxon>
        <taxon>Pseudomonadati</taxon>
        <taxon>Bacteroidota</taxon>
        <taxon>Sphingobacteriia</taxon>
        <taxon>Sphingobacteriales</taxon>
        <taxon>Sphingobacteriaceae</taxon>
        <taxon>Mucilaginibacter</taxon>
    </lineage>
</organism>
<dbReference type="Pfam" id="PF14322">
    <property type="entry name" value="SusD-like_3"/>
    <property type="match status" value="1"/>
</dbReference>
<evidence type="ECO:0000256" key="2">
    <source>
        <dbReference type="ARBA" id="ARBA00006275"/>
    </source>
</evidence>
<proteinExistence type="inferred from homology"/>
<gene>
    <name evidence="8" type="ORF">MuYL_1661</name>
</gene>
<keyword evidence="4" id="KW-0472">Membrane</keyword>
<evidence type="ECO:0000259" key="6">
    <source>
        <dbReference type="Pfam" id="PF07980"/>
    </source>
</evidence>
<keyword evidence="5" id="KW-0998">Cell outer membrane</keyword>
<dbReference type="InterPro" id="IPR033985">
    <property type="entry name" value="SusD-like_N"/>
</dbReference>
<comment type="similarity">
    <text evidence="2">Belongs to the SusD family.</text>
</comment>
<dbReference type="InterPro" id="IPR011990">
    <property type="entry name" value="TPR-like_helical_dom_sf"/>
</dbReference>
<evidence type="ECO:0000256" key="5">
    <source>
        <dbReference type="ARBA" id="ARBA00023237"/>
    </source>
</evidence>
<comment type="subcellular location">
    <subcellularLocation>
        <location evidence="1">Cell outer membrane</location>
    </subcellularLocation>
</comment>
<dbReference type="Pfam" id="PF07980">
    <property type="entry name" value="SusD_RagB"/>
    <property type="match status" value="1"/>
</dbReference>
<evidence type="ECO:0000313" key="8">
    <source>
        <dbReference type="EMBL" id="ASU33557.1"/>
    </source>
</evidence>
<feature type="domain" description="RagB/SusD" evidence="6">
    <location>
        <begin position="277"/>
        <end position="618"/>
    </location>
</feature>
<dbReference type="Proteomes" id="UP000215002">
    <property type="component" value="Chromosome"/>
</dbReference>
<name>A0A223NUL7_9SPHI</name>
<dbReference type="RefSeq" id="WP_094569997.1">
    <property type="nucleotide sequence ID" value="NZ_CP022743.1"/>
</dbReference>
<keyword evidence="9" id="KW-1185">Reference proteome</keyword>
<keyword evidence="3" id="KW-0732">Signal</keyword>
<dbReference type="PROSITE" id="PS51257">
    <property type="entry name" value="PROKAR_LIPOPROTEIN"/>
    <property type="match status" value="1"/>
</dbReference>
<feature type="domain" description="SusD-like N-terminal" evidence="7">
    <location>
        <begin position="105"/>
        <end position="233"/>
    </location>
</feature>
<evidence type="ECO:0000259" key="7">
    <source>
        <dbReference type="Pfam" id="PF14322"/>
    </source>
</evidence>
<dbReference type="Gene3D" id="1.25.40.390">
    <property type="match status" value="1"/>
</dbReference>
<dbReference type="AlphaFoldDB" id="A0A223NUL7"/>
<evidence type="ECO:0000256" key="4">
    <source>
        <dbReference type="ARBA" id="ARBA00023136"/>
    </source>
</evidence>
<dbReference type="OrthoDB" id="9792139at2"/>
<dbReference type="GO" id="GO:0009279">
    <property type="term" value="C:cell outer membrane"/>
    <property type="evidence" value="ECO:0007669"/>
    <property type="project" value="UniProtKB-SubCell"/>
</dbReference>
<protein>
    <submittedName>
        <fullName evidence="8">RagB/SusD family nutrient uptake outer membrane protein</fullName>
    </submittedName>
</protein>